<dbReference type="Gene3D" id="3.10.450.50">
    <property type="match status" value="1"/>
</dbReference>
<accession>A0A7W7ZH04</accession>
<keyword evidence="1" id="KW-0413">Isomerase</keyword>
<evidence type="ECO:0000313" key="2">
    <source>
        <dbReference type="Proteomes" id="UP000540989"/>
    </source>
</evidence>
<comment type="caution">
    <text evidence="1">The sequence shown here is derived from an EMBL/GenBank/DDBJ whole genome shotgun (WGS) entry which is preliminary data.</text>
</comment>
<sequence>MSLPVVFTTRDVIESDTIALHYSAWTSSSVDEAGQAQELGGITTDVLRKQADGSWLIAIDNAWGVSVLEKTS</sequence>
<proteinExistence type="predicted"/>
<name>A0A7W7ZH04_9BACT</name>
<evidence type="ECO:0000313" key="1">
    <source>
        <dbReference type="EMBL" id="MBB5059631.1"/>
    </source>
</evidence>
<dbReference type="GO" id="GO:0016853">
    <property type="term" value="F:isomerase activity"/>
    <property type="evidence" value="ECO:0007669"/>
    <property type="project" value="UniProtKB-KW"/>
</dbReference>
<organism evidence="1 2">
    <name type="scientific">Granulicella aggregans</name>
    <dbReference type="NCBI Taxonomy" id="474949"/>
    <lineage>
        <taxon>Bacteria</taxon>
        <taxon>Pseudomonadati</taxon>
        <taxon>Acidobacteriota</taxon>
        <taxon>Terriglobia</taxon>
        <taxon>Terriglobales</taxon>
        <taxon>Acidobacteriaceae</taxon>
        <taxon>Granulicella</taxon>
    </lineage>
</organism>
<protein>
    <submittedName>
        <fullName evidence="1">Ketosteroid isomerase-like protein</fullName>
    </submittedName>
</protein>
<dbReference type="AlphaFoldDB" id="A0A7W7ZH04"/>
<dbReference type="Proteomes" id="UP000540989">
    <property type="component" value="Unassembled WGS sequence"/>
</dbReference>
<gene>
    <name evidence="1" type="ORF">HDF16_004357</name>
</gene>
<dbReference type="InterPro" id="IPR032710">
    <property type="entry name" value="NTF2-like_dom_sf"/>
</dbReference>
<dbReference type="SUPFAM" id="SSF54427">
    <property type="entry name" value="NTF2-like"/>
    <property type="match status" value="1"/>
</dbReference>
<reference evidence="1 2" key="1">
    <citation type="submission" date="2020-08" db="EMBL/GenBank/DDBJ databases">
        <title>Genomic Encyclopedia of Type Strains, Phase IV (KMG-V): Genome sequencing to study the core and pangenomes of soil and plant-associated prokaryotes.</title>
        <authorList>
            <person name="Whitman W."/>
        </authorList>
    </citation>
    <scope>NUCLEOTIDE SEQUENCE [LARGE SCALE GENOMIC DNA]</scope>
    <source>
        <strain evidence="1 2">M8UP14</strain>
    </source>
</reference>
<dbReference type="EMBL" id="JACHIP010000006">
    <property type="protein sequence ID" value="MBB5059631.1"/>
    <property type="molecule type" value="Genomic_DNA"/>
</dbReference>
<keyword evidence="2" id="KW-1185">Reference proteome</keyword>